<organism evidence="2 3">
    <name type="scientific">Paenibacillus yanchengensis</name>
    <dbReference type="NCBI Taxonomy" id="2035833"/>
    <lineage>
        <taxon>Bacteria</taxon>
        <taxon>Bacillati</taxon>
        <taxon>Bacillota</taxon>
        <taxon>Bacilli</taxon>
        <taxon>Bacillales</taxon>
        <taxon>Paenibacillaceae</taxon>
        <taxon>Paenibacillus</taxon>
    </lineage>
</organism>
<evidence type="ECO:0000313" key="2">
    <source>
        <dbReference type="EMBL" id="MFD2115894.1"/>
    </source>
</evidence>
<reference evidence="3" key="1">
    <citation type="journal article" date="2019" name="Int. J. Syst. Evol. Microbiol.">
        <title>The Global Catalogue of Microorganisms (GCM) 10K type strain sequencing project: providing services to taxonomists for standard genome sequencing and annotation.</title>
        <authorList>
            <consortium name="The Broad Institute Genomics Platform"/>
            <consortium name="The Broad Institute Genome Sequencing Center for Infectious Disease"/>
            <person name="Wu L."/>
            <person name="Ma J."/>
        </authorList>
    </citation>
    <scope>NUCLEOTIDE SEQUENCE [LARGE SCALE GENOMIC DNA]</scope>
    <source>
        <strain evidence="3">GH52</strain>
    </source>
</reference>
<dbReference type="Proteomes" id="UP001597362">
    <property type="component" value="Unassembled WGS sequence"/>
</dbReference>
<feature type="region of interest" description="Disordered" evidence="1">
    <location>
        <begin position="69"/>
        <end position="95"/>
    </location>
</feature>
<evidence type="ECO:0000256" key="1">
    <source>
        <dbReference type="SAM" id="MobiDB-lite"/>
    </source>
</evidence>
<accession>A0ABW4YKD9</accession>
<dbReference type="EMBL" id="JBHUHO010000029">
    <property type="protein sequence ID" value="MFD2115894.1"/>
    <property type="molecule type" value="Genomic_DNA"/>
</dbReference>
<dbReference type="InterPro" id="IPR024980">
    <property type="entry name" value="DUF3886"/>
</dbReference>
<dbReference type="Pfam" id="PF13025">
    <property type="entry name" value="DUF3886"/>
    <property type="match status" value="1"/>
</dbReference>
<proteinExistence type="predicted"/>
<feature type="compositionally biased region" description="Basic and acidic residues" evidence="1">
    <location>
        <begin position="11"/>
        <end position="23"/>
    </location>
</feature>
<feature type="compositionally biased region" description="Basic and acidic residues" evidence="1">
    <location>
        <begin position="69"/>
        <end position="79"/>
    </location>
</feature>
<dbReference type="RefSeq" id="WP_377771527.1">
    <property type="nucleotide sequence ID" value="NZ_JBHUHO010000029.1"/>
</dbReference>
<protein>
    <submittedName>
        <fullName evidence="2">YqkE family protein</fullName>
    </submittedName>
</protein>
<name>A0ABW4YKD9_9BACL</name>
<comment type="caution">
    <text evidence="2">The sequence shown here is derived from an EMBL/GenBank/DDBJ whole genome shotgun (WGS) entry which is preliminary data.</text>
</comment>
<sequence length="95" mass="11175">MKKNKKSKTFNGREQRGHVDEAKQQVSGHTMQDLIDDTMLQKLKLQAKELEAAEQQRVELEQQKKLAAKQAEKKQKENDFAYLLENSDPNWNKYK</sequence>
<keyword evidence="3" id="KW-1185">Reference proteome</keyword>
<feature type="region of interest" description="Disordered" evidence="1">
    <location>
        <begin position="1"/>
        <end position="29"/>
    </location>
</feature>
<evidence type="ECO:0000313" key="3">
    <source>
        <dbReference type="Proteomes" id="UP001597362"/>
    </source>
</evidence>
<gene>
    <name evidence="2" type="ORF">ACFSJH_09185</name>
</gene>